<reference evidence="1 2" key="2">
    <citation type="submission" date="2009-02" db="EMBL/GenBank/DDBJ databases">
        <title>Draft genome sequence of Eubacterium hallii (DSM 3353).</title>
        <authorList>
            <person name="Sudarsanam P."/>
            <person name="Ley R."/>
            <person name="Guruge J."/>
            <person name="Turnbaugh P.J."/>
            <person name="Mahowald M."/>
            <person name="Liep D."/>
            <person name="Gordon J."/>
        </authorList>
    </citation>
    <scope>NUCLEOTIDE SEQUENCE [LARGE SCALE GENOMIC DNA]</scope>
    <source>
        <strain evidence="1 2">DSM 3353</strain>
    </source>
</reference>
<organism evidence="1 2">
    <name type="scientific">Anaerobutyricum hallii DSM 3353</name>
    <dbReference type="NCBI Taxonomy" id="411469"/>
    <lineage>
        <taxon>Bacteria</taxon>
        <taxon>Bacillati</taxon>
        <taxon>Bacillota</taxon>
        <taxon>Clostridia</taxon>
        <taxon>Lachnospirales</taxon>
        <taxon>Lachnospiraceae</taxon>
        <taxon>Anaerobutyricum</taxon>
    </lineage>
</organism>
<comment type="caution">
    <text evidence="1">The sequence shown here is derived from an EMBL/GenBank/DDBJ whole genome shotgun (WGS) entry which is preliminary data.</text>
</comment>
<reference evidence="1 2" key="1">
    <citation type="submission" date="2009-01" db="EMBL/GenBank/DDBJ databases">
        <authorList>
            <person name="Fulton L."/>
            <person name="Clifton S."/>
            <person name="Fulton B."/>
            <person name="Xu J."/>
            <person name="Minx P."/>
            <person name="Pepin K.H."/>
            <person name="Johnson M."/>
            <person name="Bhonagiri V."/>
            <person name="Nash W.E."/>
            <person name="Mardis E.R."/>
            <person name="Wilson R.K."/>
        </authorList>
    </citation>
    <scope>NUCLEOTIDE SEQUENCE [LARGE SCALE GENOMIC DNA]</scope>
    <source>
        <strain evidence="1 2">DSM 3353</strain>
    </source>
</reference>
<dbReference type="AlphaFoldDB" id="C0EXN9"/>
<protein>
    <submittedName>
        <fullName evidence="1">Uncharacterized protein</fullName>
    </submittedName>
</protein>
<accession>C0EXN9</accession>
<dbReference type="EMBL" id="ACEP01000097">
    <property type="protein sequence ID" value="EEG35952.1"/>
    <property type="molecule type" value="Genomic_DNA"/>
</dbReference>
<proteinExistence type="predicted"/>
<dbReference type="RefSeq" id="WP_005348715.1">
    <property type="nucleotide sequence ID" value="NZ_ACEP01000097.1"/>
</dbReference>
<gene>
    <name evidence="1" type="ORF">EUBHAL_02181</name>
</gene>
<dbReference type="eggNOG" id="COG1203">
    <property type="taxonomic scope" value="Bacteria"/>
</dbReference>
<evidence type="ECO:0000313" key="1">
    <source>
        <dbReference type="EMBL" id="EEG35952.1"/>
    </source>
</evidence>
<dbReference type="GeneID" id="75047724"/>
<sequence length="139" mass="16742">MNSFKKTYKYVSEIRPYSYQKNEKKLREIVTETIIPSPVYEEKSTQILECVQKLKQADLSVIQRQKLRNQIMKYTVNVPYYHWKSYQDALNSKKTSGRKAKYYEPIQIGKYEKIKVMECNYDKKGYSPIEWTKKTEDNE</sequence>
<dbReference type="Proteomes" id="UP000003174">
    <property type="component" value="Unassembled WGS sequence"/>
</dbReference>
<name>C0EXN9_9FIRM</name>
<evidence type="ECO:0000313" key="2">
    <source>
        <dbReference type="Proteomes" id="UP000003174"/>
    </source>
</evidence>